<keyword evidence="2" id="KW-1185">Reference proteome</keyword>
<proteinExistence type="predicted"/>
<comment type="caution">
    <text evidence="1">The sequence shown here is derived from an EMBL/GenBank/DDBJ whole genome shotgun (WGS) entry which is preliminary data.</text>
</comment>
<dbReference type="Proteomes" id="UP000643701">
    <property type="component" value="Unassembled WGS sequence"/>
</dbReference>
<sequence length="96" mass="11439">MKAHKNPTLADCICDLRTRKIKKITQIDALLDWGKISKVMEKHYKKGKAQFKMSQNKTKSHFLKAIKVLKYKEQERITQLLDLLTEFKISHNYYKK</sequence>
<accession>A0A967DYM6</accession>
<evidence type="ECO:0000313" key="1">
    <source>
        <dbReference type="EMBL" id="NGZ89283.1"/>
    </source>
</evidence>
<organism evidence="1 2">
    <name type="scientific">Psychroflexus maritimus</name>
    <dbReference type="NCBI Taxonomy" id="2714865"/>
    <lineage>
        <taxon>Bacteria</taxon>
        <taxon>Pseudomonadati</taxon>
        <taxon>Bacteroidota</taxon>
        <taxon>Flavobacteriia</taxon>
        <taxon>Flavobacteriales</taxon>
        <taxon>Flavobacteriaceae</taxon>
        <taxon>Psychroflexus</taxon>
    </lineage>
</organism>
<dbReference type="RefSeq" id="WP_166399549.1">
    <property type="nucleotide sequence ID" value="NZ_JAANAS010000034.1"/>
</dbReference>
<gene>
    <name evidence="1" type="ORF">G7034_03350</name>
</gene>
<protein>
    <submittedName>
        <fullName evidence="1">Uncharacterized protein</fullName>
    </submittedName>
</protein>
<dbReference type="EMBL" id="JAANAS010000034">
    <property type="protein sequence ID" value="NGZ89283.1"/>
    <property type="molecule type" value="Genomic_DNA"/>
</dbReference>
<dbReference type="AlphaFoldDB" id="A0A967DYM6"/>
<reference evidence="1" key="1">
    <citation type="submission" date="2020-03" db="EMBL/GenBank/DDBJ databases">
        <title>Psychroflexus Maritimus sp. nov., isolate from marine sediment.</title>
        <authorList>
            <person name="Zhong Y.-L."/>
        </authorList>
    </citation>
    <scope>NUCLEOTIDE SEQUENCE</scope>
    <source>
        <strain evidence="1">C1</strain>
    </source>
</reference>
<evidence type="ECO:0000313" key="2">
    <source>
        <dbReference type="Proteomes" id="UP000643701"/>
    </source>
</evidence>
<name>A0A967DYM6_9FLAO</name>